<feature type="region of interest" description="Disordered" evidence="1">
    <location>
        <begin position="106"/>
        <end position="180"/>
    </location>
</feature>
<feature type="compositionally biased region" description="Basic residues" evidence="1">
    <location>
        <begin position="146"/>
        <end position="162"/>
    </location>
</feature>
<comment type="caution">
    <text evidence="2">The sequence shown here is derived from an EMBL/GenBank/DDBJ whole genome shotgun (WGS) entry which is preliminary data.</text>
</comment>
<proteinExistence type="predicted"/>
<reference evidence="3" key="1">
    <citation type="journal article" date="2019" name="Int. J. Syst. Evol. Microbiol.">
        <title>The Global Catalogue of Microorganisms (GCM) 10K type strain sequencing project: providing services to taxonomists for standard genome sequencing and annotation.</title>
        <authorList>
            <consortium name="The Broad Institute Genomics Platform"/>
            <consortium name="The Broad Institute Genome Sequencing Center for Infectious Disease"/>
            <person name="Wu L."/>
            <person name="Ma J."/>
        </authorList>
    </citation>
    <scope>NUCLEOTIDE SEQUENCE [LARGE SCALE GENOMIC DNA]</scope>
    <source>
        <strain evidence="3">JCM 16014</strain>
    </source>
</reference>
<accession>A0ABP5G275</accession>
<evidence type="ECO:0000313" key="2">
    <source>
        <dbReference type="EMBL" id="GAA2037624.1"/>
    </source>
</evidence>
<dbReference type="Proteomes" id="UP001500751">
    <property type="component" value="Unassembled WGS sequence"/>
</dbReference>
<protein>
    <submittedName>
        <fullName evidence="2">Uncharacterized protein</fullName>
    </submittedName>
</protein>
<dbReference type="EMBL" id="BAAAQN010000025">
    <property type="protein sequence ID" value="GAA2037624.1"/>
    <property type="molecule type" value="Genomic_DNA"/>
</dbReference>
<feature type="compositionally biased region" description="Basic and acidic residues" evidence="1">
    <location>
        <begin position="168"/>
        <end position="180"/>
    </location>
</feature>
<organism evidence="2 3">
    <name type="scientific">Catenulispora yoronensis</name>
    <dbReference type="NCBI Taxonomy" id="450799"/>
    <lineage>
        <taxon>Bacteria</taxon>
        <taxon>Bacillati</taxon>
        <taxon>Actinomycetota</taxon>
        <taxon>Actinomycetes</taxon>
        <taxon>Catenulisporales</taxon>
        <taxon>Catenulisporaceae</taxon>
        <taxon>Catenulispora</taxon>
    </lineage>
</organism>
<feature type="compositionally biased region" description="Basic and acidic residues" evidence="1">
    <location>
        <begin position="128"/>
        <end position="137"/>
    </location>
</feature>
<name>A0ABP5G275_9ACTN</name>
<keyword evidence="3" id="KW-1185">Reference proteome</keyword>
<evidence type="ECO:0000256" key="1">
    <source>
        <dbReference type="SAM" id="MobiDB-lite"/>
    </source>
</evidence>
<sequence>MVLIRWIACRVRCEQGECLAITMDETPCASSNPTRAAGPVPRERLAHTARNQANKNTDLSGRRRLAMMPRGTQITEASPTARKWGFTRLRALLVITAQAGGLAAATASVTESRTRVPADPTTQPYPRPETEPADESHPAPAPPSARARRPVGHRSGRARRRLAAAAPDRTRREFYHLHRH</sequence>
<gene>
    <name evidence="2" type="ORF">GCM10009839_43660</name>
</gene>
<evidence type="ECO:0000313" key="3">
    <source>
        <dbReference type="Proteomes" id="UP001500751"/>
    </source>
</evidence>